<accession>A0A1E7FHN1</accession>
<dbReference type="InterPro" id="IPR045086">
    <property type="entry name" value="OBG_GTPase"/>
</dbReference>
<evidence type="ECO:0000256" key="1">
    <source>
        <dbReference type="ARBA" id="ARBA00022741"/>
    </source>
</evidence>
<evidence type="ECO:0000259" key="2">
    <source>
        <dbReference type="PROSITE" id="PS51710"/>
    </source>
</evidence>
<dbReference type="CDD" id="cd01898">
    <property type="entry name" value="Obg"/>
    <property type="match status" value="1"/>
</dbReference>
<feature type="domain" description="OBG-type G" evidence="2">
    <location>
        <begin position="80"/>
        <end position="260"/>
    </location>
</feature>
<keyword evidence="4" id="KW-1185">Reference proteome</keyword>
<dbReference type="GO" id="GO:0005525">
    <property type="term" value="F:GTP binding"/>
    <property type="evidence" value="ECO:0007669"/>
    <property type="project" value="InterPro"/>
</dbReference>
<name>A0A1E7FHN1_9STRA</name>
<dbReference type="SUPFAM" id="SSF82051">
    <property type="entry name" value="Obg GTP-binding protein N-terminal domain"/>
    <property type="match status" value="1"/>
</dbReference>
<dbReference type="InterPro" id="IPR036726">
    <property type="entry name" value="GTP1_OBG_dom_sf"/>
</dbReference>
<dbReference type="InterPro" id="IPR014100">
    <property type="entry name" value="GTP-bd_Obg/CgtA"/>
</dbReference>
<dbReference type="PROSITE" id="PS51710">
    <property type="entry name" value="G_OBG"/>
    <property type="match status" value="1"/>
</dbReference>
<dbReference type="Gene3D" id="2.70.210.12">
    <property type="entry name" value="GTP1/OBG domain"/>
    <property type="match status" value="1"/>
</dbReference>
<dbReference type="InterPro" id="IPR031167">
    <property type="entry name" value="G_OBG"/>
</dbReference>
<dbReference type="OrthoDB" id="347018at2759"/>
<dbReference type="Pfam" id="PF01926">
    <property type="entry name" value="MMR_HSR1"/>
    <property type="match status" value="1"/>
</dbReference>
<dbReference type="EMBL" id="KV784357">
    <property type="protein sequence ID" value="OEU17679.1"/>
    <property type="molecule type" value="Genomic_DNA"/>
</dbReference>
<dbReference type="FunCoup" id="A0A1E7FHN1">
    <property type="interactions" value="63"/>
</dbReference>
<dbReference type="PRINTS" id="PR00326">
    <property type="entry name" value="GTP1OBG"/>
</dbReference>
<reference evidence="3 4" key="1">
    <citation type="submission" date="2016-09" db="EMBL/GenBank/DDBJ databases">
        <title>Extensive genetic diversity and differential bi-allelic expression allows diatom success in the polar Southern Ocean.</title>
        <authorList>
            <consortium name="DOE Joint Genome Institute"/>
            <person name="Mock T."/>
            <person name="Otillar R.P."/>
            <person name="Strauss J."/>
            <person name="Dupont C."/>
            <person name="Frickenhaus S."/>
            <person name="Maumus F."/>
            <person name="Mcmullan M."/>
            <person name="Sanges R."/>
            <person name="Schmutz J."/>
            <person name="Toseland A."/>
            <person name="Valas R."/>
            <person name="Veluchamy A."/>
            <person name="Ward B.J."/>
            <person name="Allen A."/>
            <person name="Barry K."/>
            <person name="Falciatore A."/>
            <person name="Ferrante M."/>
            <person name="Fortunato A.E."/>
            <person name="Gloeckner G."/>
            <person name="Gruber A."/>
            <person name="Hipkin R."/>
            <person name="Janech M."/>
            <person name="Kroth P."/>
            <person name="Leese F."/>
            <person name="Lindquist E."/>
            <person name="Lyon B.R."/>
            <person name="Martin J."/>
            <person name="Mayer C."/>
            <person name="Parker M."/>
            <person name="Quesneville H."/>
            <person name="Raymond J."/>
            <person name="Uhlig C."/>
            <person name="Valentin K.U."/>
            <person name="Worden A.Z."/>
            <person name="Armbrust E.V."/>
            <person name="Bowler C."/>
            <person name="Green B."/>
            <person name="Moulton V."/>
            <person name="Van Oosterhout C."/>
            <person name="Grigoriev I."/>
        </authorList>
    </citation>
    <scope>NUCLEOTIDE SEQUENCE [LARGE SCALE GENOMIC DNA]</scope>
    <source>
        <strain evidence="3 4">CCMP1102</strain>
    </source>
</reference>
<dbReference type="GO" id="GO:0000287">
    <property type="term" value="F:magnesium ion binding"/>
    <property type="evidence" value="ECO:0007669"/>
    <property type="project" value="InterPro"/>
</dbReference>
<protein>
    <submittedName>
        <fullName evidence="3">p-loop containing nucleoside triphosphate hydrolase protein</fullName>
    </submittedName>
</protein>
<gene>
    <name evidence="3" type="ORF">FRACYDRAFT_169037</name>
</gene>
<keyword evidence="3" id="KW-0378">Hydrolase</keyword>
<dbReference type="GO" id="GO:0003924">
    <property type="term" value="F:GTPase activity"/>
    <property type="evidence" value="ECO:0007669"/>
    <property type="project" value="InterPro"/>
</dbReference>
<evidence type="ECO:0000313" key="3">
    <source>
        <dbReference type="EMBL" id="OEU17679.1"/>
    </source>
</evidence>
<evidence type="ECO:0000313" key="4">
    <source>
        <dbReference type="Proteomes" id="UP000095751"/>
    </source>
</evidence>
<dbReference type="PANTHER" id="PTHR11702:SF31">
    <property type="entry name" value="MITOCHONDRIAL RIBOSOME-ASSOCIATED GTPASE 2"/>
    <property type="match status" value="1"/>
</dbReference>
<dbReference type="SUPFAM" id="SSF52540">
    <property type="entry name" value="P-loop containing nucleoside triphosphate hydrolases"/>
    <property type="match status" value="1"/>
</dbReference>
<organism evidence="3 4">
    <name type="scientific">Fragilariopsis cylindrus CCMP1102</name>
    <dbReference type="NCBI Taxonomy" id="635003"/>
    <lineage>
        <taxon>Eukaryota</taxon>
        <taxon>Sar</taxon>
        <taxon>Stramenopiles</taxon>
        <taxon>Ochrophyta</taxon>
        <taxon>Bacillariophyta</taxon>
        <taxon>Bacillariophyceae</taxon>
        <taxon>Bacillariophycidae</taxon>
        <taxon>Bacillariales</taxon>
        <taxon>Bacillariaceae</taxon>
        <taxon>Fragilariopsis</taxon>
    </lineage>
</organism>
<dbReference type="Gene3D" id="3.40.50.300">
    <property type="entry name" value="P-loop containing nucleotide triphosphate hydrolases"/>
    <property type="match status" value="1"/>
</dbReference>
<dbReference type="GO" id="GO:0005739">
    <property type="term" value="C:mitochondrion"/>
    <property type="evidence" value="ECO:0007669"/>
    <property type="project" value="TreeGrafter"/>
</dbReference>
<sequence length="272" mass="29235">MYDNGRCGEDCEVRVPPGTEYDHIVELGTVSYESPSLTVARGGKGGEGTGVLKGKKNGATRRGPVGGERFRVRLTLKIVADIALVGVPNAGKSTFLAAVTRAKPRIADYPFTTVVPNLGTWIPAAGSNGLVLCDVPGLIAGASEGVGLGHAFLRHIERCRVILHLIDATGDDPVGDLAMVNDELRRYGSGSLAKKPQVVIVNKIDAAWEGLEDEEEIKKKREELADKIKEEMGHTRLMWISAKEKDGVDGLMTRMASYVGTIKEEQGNEVTQ</sequence>
<dbReference type="AlphaFoldDB" id="A0A1E7FHN1"/>
<dbReference type="KEGG" id="fcy:FRACYDRAFT_169037"/>
<dbReference type="InterPro" id="IPR006073">
    <property type="entry name" value="GTP-bd"/>
</dbReference>
<dbReference type="PANTHER" id="PTHR11702">
    <property type="entry name" value="DEVELOPMENTALLY REGULATED GTP-BINDING PROTEIN-RELATED"/>
    <property type="match status" value="1"/>
</dbReference>
<dbReference type="InParanoid" id="A0A1E7FHN1"/>
<dbReference type="Proteomes" id="UP000095751">
    <property type="component" value="Unassembled WGS sequence"/>
</dbReference>
<proteinExistence type="predicted"/>
<keyword evidence="1" id="KW-0547">Nucleotide-binding</keyword>
<dbReference type="PIRSF" id="PIRSF002401">
    <property type="entry name" value="GTP_bd_Obg/CgtA"/>
    <property type="match status" value="1"/>
</dbReference>
<dbReference type="InterPro" id="IPR027417">
    <property type="entry name" value="P-loop_NTPase"/>
</dbReference>